<proteinExistence type="predicted"/>
<evidence type="ECO:0008006" key="3">
    <source>
        <dbReference type="Google" id="ProtNLM"/>
    </source>
</evidence>
<dbReference type="Proteomes" id="UP001207626">
    <property type="component" value="Unassembled WGS sequence"/>
</dbReference>
<reference evidence="1 2" key="1">
    <citation type="submission" date="2022-05" db="EMBL/GenBank/DDBJ databases">
        <title>Genome Sequencing of Bee-Associated Microbes.</title>
        <authorList>
            <person name="Dunlap C."/>
        </authorList>
    </citation>
    <scope>NUCLEOTIDE SEQUENCE [LARGE SCALE GENOMIC DNA]</scope>
    <source>
        <strain evidence="1 2">NRRL NRS-1438</strain>
    </source>
</reference>
<comment type="caution">
    <text evidence="1">The sequence shown here is derived from an EMBL/GenBank/DDBJ whole genome shotgun (WGS) entry which is preliminary data.</text>
</comment>
<organism evidence="1 2">
    <name type="scientific">Paenibacillus apiarius</name>
    <dbReference type="NCBI Taxonomy" id="46240"/>
    <lineage>
        <taxon>Bacteria</taxon>
        <taxon>Bacillati</taxon>
        <taxon>Bacillota</taxon>
        <taxon>Bacilli</taxon>
        <taxon>Bacillales</taxon>
        <taxon>Paenibacillaceae</taxon>
        <taxon>Paenibacillus</taxon>
    </lineage>
</organism>
<protein>
    <recommendedName>
        <fullName evidence="3">Methyl-accepting chemotaxis protein</fullName>
    </recommendedName>
</protein>
<gene>
    <name evidence="1" type="ORF">M5X09_17585</name>
</gene>
<evidence type="ECO:0000313" key="1">
    <source>
        <dbReference type="EMBL" id="MCY9521456.1"/>
    </source>
</evidence>
<name>A0ABT4DVV2_9BACL</name>
<dbReference type="EMBL" id="JAMDLW010000023">
    <property type="protein sequence ID" value="MCY9521456.1"/>
    <property type="molecule type" value="Genomic_DNA"/>
</dbReference>
<accession>A0ABT4DVV2</accession>
<evidence type="ECO:0000313" key="2">
    <source>
        <dbReference type="Proteomes" id="UP001207626"/>
    </source>
</evidence>
<sequence>MNSMLSIYPKYLDAVTHALGLSRENKSQEAYDYIQTKGLAISNEIDDHVDSVNKLNIELAEQLRDVSSKQAASFTEQLNESVSQTSAASEHIAQNVQEIAEGADVFNHDSSRLR</sequence>
<keyword evidence="2" id="KW-1185">Reference proteome</keyword>